<keyword evidence="5" id="KW-0378">Hydrolase</keyword>
<dbReference type="EC" id="3.1.3.18" evidence="4"/>
<dbReference type="GO" id="GO:0006281">
    <property type="term" value="P:DNA repair"/>
    <property type="evidence" value="ECO:0007669"/>
    <property type="project" value="TreeGrafter"/>
</dbReference>
<evidence type="ECO:0000256" key="3">
    <source>
        <dbReference type="ARBA" id="ARBA00006171"/>
    </source>
</evidence>
<comment type="similarity">
    <text evidence="3">Belongs to the HAD-like hydrolase superfamily. CbbY/CbbZ/Gph/YieH family.</text>
</comment>
<proteinExistence type="inferred from homology"/>
<dbReference type="GO" id="GO:0005829">
    <property type="term" value="C:cytosol"/>
    <property type="evidence" value="ECO:0007669"/>
    <property type="project" value="TreeGrafter"/>
</dbReference>
<dbReference type="EMBL" id="DRQG01000067">
    <property type="protein sequence ID" value="HGY55456.1"/>
    <property type="molecule type" value="Genomic_DNA"/>
</dbReference>
<dbReference type="SUPFAM" id="SSF56784">
    <property type="entry name" value="HAD-like"/>
    <property type="match status" value="1"/>
</dbReference>
<reference evidence="5" key="1">
    <citation type="journal article" date="2020" name="mSystems">
        <title>Genome- and Community-Level Interaction Insights into Carbon Utilization and Element Cycling Functions of Hydrothermarchaeota in Hydrothermal Sediment.</title>
        <authorList>
            <person name="Zhou Z."/>
            <person name="Liu Y."/>
            <person name="Xu W."/>
            <person name="Pan J."/>
            <person name="Luo Z.H."/>
            <person name="Li M."/>
        </authorList>
    </citation>
    <scope>NUCLEOTIDE SEQUENCE [LARGE SCALE GENOMIC DNA]</scope>
    <source>
        <strain evidence="5">HyVt-577</strain>
    </source>
</reference>
<dbReference type="InterPro" id="IPR041492">
    <property type="entry name" value="HAD_2"/>
</dbReference>
<dbReference type="GO" id="GO:0008967">
    <property type="term" value="F:phosphoglycolate phosphatase activity"/>
    <property type="evidence" value="ECO:0007669"/>
    <property type="project" value="UniProtKB-EC"/>
</dbReference>
<dbReference type="Gene3D" id="1.10.150.240">
    <property type="entry name" value="Putative phosphatase, domain 2"/>
    <property type="match status" value="1"/>
</dbReference>
<dbReference type="PROSITE" id="PS01228">
    <property type="entry name" value="COF_1"/>
    <property type="match status" value="1"/>
</dbReference>
<comment type="caution">
    <text evidence="5">The sequence shown here is derived from an EMBL/GenBank/DDBJ whole genome shotgun (WGS) entry which is preliminary data.</text>
</comment>
<evidence type="ECO:0000256" key="2">
    <source>
        <dbReference type="ARBA" id="ARBA00004818"/>
    </source>
</evidence>
<dbReference type="Proteomes" id="UP000885779">
    <property type="component" value="Unassembled WGS sequence"/>
</dbReference>
<sequence length="232" mass="26150">MHSTLVLFDIDGTLLTSRGLSRRVFKEIMLRRFPHFENGFDLRYSGMTDPQIVETILEMNHFPVEERAAQTESILTEFVDALCSEIYNGAVPALLPGVKQLVDHCVQTEHCYLGLVTGNMMQSAQAKLRAVDLYEAFPLGAFGNDSKHRTDLPPLAIARAQKYYRRKFETDHIWVIGDSIHDVRCAHAAGIHSLAVASGVTNMDDLQKENPDFAAENLEDYQTIVKWLGIKK</sequence>
<comment type="catalytic activity">
    <reaction evidence="1">
        <text>2-phosphoglycolate + H2O = glycolate + phosphate</text>
        <dbReference type="Rhea" id="RHEA:14369"/>
        <dbReference type="ChEBI" id="CHEBI:15377"/>
        <dbReference type="ChEBI" id="CHEBI:29805"/>
        <dbReference type="ChEBI" id="CHEBI:43474"/>
        <dbReference type="ChEBI" id="CHEBI:58033"/>
        <dbReference type="EC" id="3.1.3.18"/>
    </reaction>
</comment>
<dbReference type="Pfam" id="PF13419">
    <property type="entry name" value="HAD_2"/>
    <property type="match status" value="1"/>
</dbReference>
<accession>A0A7V4WVJ7</accession>
<comment type="pathway">
    <text evidence="2">Organic acid metabolism; glycolate biosynthesis; glycolate from 2-phosphoglycolate: step 1/1.</text>
</comment>
<dbReference type="InterPro" id="IPR023198">
    <property type="entry name" value="PGP-like_dom2"/>
</dbReference>
<protein>
    <recommendedName>
        <fullName evidence="4">phosphoglycolate phosphatase</fullName>
        <ecNumber evidence="4">3.1.3.18</ecNumber>
    </recommendedName>
</protein>
<dbReference type="InterPro" id="IPR050155">
    <property type="entry name" value="HAD-like_hydrolase_sf"/>
</dbReference>
<dbReference type="PANTHER" id="PTHR43434:SF1">
    <property type="entry name" value="PHOSPHOGLYCOLATE PHOSPHATASE"/>
    <property type="match status" value="1"/>
</dbReference>
<name>A0A7V4WVJ7_CALAY</name>
<evidence type="ECO:0000256" key="4">
    <source>
        <dbReference type="ARBA" id="ARBA00013078"/>
    </source>
</evidence>
<gene>
    <name evidence="5" type="ORF">ENK44_07145</name>
</gene>
<dbReference type="Gene3D" id="3.40.50.1000">
    <property type="entry name" value="HAD superfamily/HAD-like"/>
    <property type="match status" value="1"/>
</dbReference>
<evidence type="ECO:0000313" key="5">
    <source>
        <dbReference type="EMBL" id="HGY55456.1"/>
    </source>
</evidence>
<dbReference type="AlphaFoldDB" id="A0A7V4WVJ7"/>
<dbReference type="InterPro" id="IPR023214">
    <property type="entry name" value="HAD_sf"/>
</dbReference>
<dbReference type="PANTHER" id="PTHR43434">
    <property type="entry name" value="PHOSPHOGLYCOLATE PHOSPHATASE"/>
    <property type="match status" value="1"/>
</dbReference>
<evidence type="ECO:0000256" key="1">
    <source>
        <dbReference type="ARBA" id="ARBA00000830"/>
    </source>
</evidence>
<dbReference type="InterPro" id="IPR036412">
    <property type="entry name" value="HAD-like_sf"/>
</dbReference>
<organism evidence="5">
    <name type="scientific">Caldithrix abyssi</name>
    <dbReference type="NCBI Taxonomy" id="187145"/>
    <lineage>
        <taxon>Bacteria</taxon>
        <taxon>Pseudomonadati</taxon>
        <taxon>Calditrichota</taxon>
        <taxon>Calditrichia</taxon>
        <taxon>Calditrichales</taxon>
        <taxon>Calditrichaceae</taxon>
        <taxon>Caldithrix</taxon>
    </lineage>
</organism>